<evidence type="ECO:0000256" key="6">
    <source>
        <dbReference type="ARBA" id="ARBA00023015"/>
    </source>
</evidence>
<protein>
    <recommendedName>
        <fullName evidence="2">Fertility inhibition protein</fullName>
    </recommendedName>
    <alternativeName>
        <fullName evidence="9">Conjugal transfer repressor</fullName>
    </alternativeName>
</protein>
<dbReference type="Proteomes" id="UP000460351">
    <property type="component" value="Unassembled WGS sequence"/>
</dbReference>
<gene>
    <name evidence="12" type="primary">finO</name>
    <name evidence="12" type="ORF">E4K51_25345</name>
</gene>
<evidence type="ECO:0000259" key="11">
    <source>
        <dbReference type="Pfam" id="PF12602"/>
    </source>
</evidence>
<proteinExistence type="inferred from homology"/>
<feature type="domain" description="Fertility inhibition protein FinO N-terminal" evidence="11">
    <location>
        <begin position="1"/>
        <end position="62"/>
    </location>
</feature>
<dbReference type="Pfam" id="PF12602">
    <property type="entry name" value="FinO_N"/>
    <property type="match status" value="1"/>
</dbReference>
<evidence type="ECO:0000313" key="12">
    <source>
        <dbReference type="EMBL" id="MQS33381.1"/>
    </source>
</evidence>
<evidence type="ECO:0000256" key="9">
    <source>
        <dbReference type="ARBA" id="ARBA00031673"/>
    </source>
</evidence>
<evidence type="ECO:0000313" key="13">
    <source>
        <dbReference type="Proteomes" id="UP000460351"/>
    </source>
</evidence>
<keyword evidence="7" id="KW-0804">Transcription</keyword>
<evidence type="ECO:0000256" key="3">
    <source>
        <dbReference type="ARBA" id="ARBA00022491"/>
    </source>
</evidence>
<evidence type="ECO:0000256" key="4">
    <source>
        <dbReference type="ARBA" id="ARBA00022884"/>
    </source>
</evidence>
<evidence type="ECO:0000256" key="8">
    <source>
        <dbReference type="ARBA" id="ARBA00024796"/>
    </source>
</evidence>
<sequence length="126" mass="14355">MTEQKRPVLTLKRKTEGETPVRRRKTIINVTTPPKWKVKKQKLAEKAAREAELAAKKAQARQALSIYLNLPTLDEAVNTLKPWWPGLFDGDTPRLLACGIRDVLLEDVAQRNIPLSHKKLRRALKA</sequence>
<name>A0AA44A4L7_ECOLX</name>
<keyword evidence="3" id="KW-0678">Repressor</keyword>
<keyword evidence="5" id="KW-0184">Conjugation</keyword>
<dbReference type="AlphaFoldDB" id="A0AA44A4L7"/>
<evidence type="ECO:0000256" key="5">
    <source>
        <dbReference type="ARBA" id="ARBA00022971"/>
    </source>
</evidence>
<evidence type="ECO:0000256" key="7">
    <source>
        <dbReference type="ARBA" id="ARBA00023163"/>
    </source>
</evidence>
<comment type="function">
    <text evidence="8">One of the components on the FinOP fertility inhibition complex, which inhibits the expression of traJ gene, which in turn regulates the expression of some 20 transfer genes. The transfer genes are responsible for the process, called conjugal transfer, in which DNA is transmitted from one bacterial host to another. RNA-binding that interacts with the traJ mRNA and its antisense RNA, finP, stabilizing finP against endonucleolytic degradation and facilitating sense-antisense RNA recognition.</text>
</comment>
<dbReference type="InterPro" id="IPR021065">
    <property type="entry name" value="Fertility_inhibition_FinO_N"/>
</dbReference>
<keyword evidence="4" id="KW-0694">RNA-binding</keyword>
<feature type="domain" description="ProQ/FinO" evidence="10">
    <location>
        <begin position="73"/>
        <end position="125"/>
    </location>
</feature>
<dbReference type="RefSeq" id="WP_063107959.1">
    <property type="nucleotide sequence ID" value="NZ_CABVNX010000083.1"/>
</dbReference>
<feature type="non-terminal residue" evidence="12">
    <location>
        <position position="126"/>
    </location>
</feature>
<dbReference type="SUPFAM" id="SSF48657">
    <property type="entry name" value="FinO-like"/>
    <property type="match status" value="1"/>
</dbReference>
<dbReference type="NCBIfam" id="NF010317">
    <property type="entry name" value="PRK13754.1"/>
    <property type="match status" value="1"/>
</dbReference>
<dbReference type="Gene3D" id="1.10.1710.10">
    <property type="entry name" value="ProQ/FinO domain"/>
    <property type="match status" value="1"/>
</dbReference>
<evidence type="ECO:0000256" key="2">
    <source>
        <dbReference type="ARBA" id="ARBA00020429"/>
    </source>
</evidence>
<evidence type="ECO:0000259" key="10">
    <source>
        <dbReference type="Pfam" id="PF04352"/>
    </source>
</evidence>
<evidence type="ECO:0000256" key="1">
    <source>
        <dbReference type="ARBA" id="ARBA00008521"/>
    </source>
</evidence>
<comment type="caution">
    <text evidence="12">The sequence shown here is derived from an EMBL/GenBank/DDBJ whole genome shotgun (WGS) entry which is preliminary data.</text>
</comment>
<dbReference type="GO" id="GO:0003723">
    <property type="term" value="F:RNA binding"/>
    <property type="evidence" value="ECO:0007669"/>
    <property type="project" value="UniProtKB-KW"/>
</dbReference>
<accession>A0AA44A4L7</accession>
<dbReference type="EMBL" id="SQQU01000072">
    <property type="protein sequence ID" value="MQS33381.1"/>
    <property type="molecule type" value="Genomic_DNA"/>
</dbReference>
<organism evidence="12 13">
    <name type="scientific">Escherichia coli</name>
    <dbReference type="NCBI Taxonomy" id="562"/>
    <lineage>
        <taxon>Bacteria</taxon>
        <taxon>Pseudomonadati</taxon>
        <taxon>Pseudomonadota</taxon>
        <taxon>Gammaproteobacteria</taxon>
        <taxon>Enterobacterales</taxon>
        <taxon>Enterobacteriaceae</taxon>
        <taxon>Escherichia</taxon>
    </lineage>
</organism>
<dbReference type="InterPro" id="IPR036442">
    <property type="entry name" value="ProQ/FinO_sf"/>
</dbReference>
<dbReference type="Pfam" id="PF04352">
    <property type="entry name" value="ProQ"/>
    <property type="match status" value="1"/>
</dbReference>
<dbReference type="InterPro" id="IPR016103">
    <property type="entry name" value="ProQ/FinO"/>
</dbReference>
<reference evidence="12 13" key="1">
    <citation type="journal article" date="2019" name="Microorganisms">
        <title>Characteristics of Carbapenem-Resistant and Colistin-Resistant Escherichia coli Co-Producing NDM-1 and MCR-1 from Pig Farms in China.</title>
        <authorList>
            <person name="Peng Z."/>
            <person name="Li X."/>
            <person name="Hu Z."/>
            <person name="Li Z."/>
            <person name="Lv Y."/>
            <person name="Lei M."/>
            <person name="Wu B."/>
            <person name="Chen H."/>
            <person name="Wang X."/>
        </authorList>
    </citation>
    <scope>NUCLEOTIDE SEQUENCE [LARGE SCALE GENOMIC DNA]</scope>
    <source>
        <strain evidence="12 13">RXD010</strain>
    </source>
</reference>
<comment type="similarity">
    <text evidence="1">Belongs to the FinO family.</text>
</comment>
<keyword evidence="6" id="KW-0805">Transcription regulation</keyword>